<feature type="transmembrane region" description="Helical" evidence="5">
    <location>
        <begin position="116"/>
        <end position="133"/>
    </location>
</feature>
<evidence type="ECO:0000256" key="1">
    <source>
        <dbReference type="ARBA" id="ARBA00004141"/>
    </source>
</evidence>
<evidence type="ECO:0000313" key="7">
    <source>
        <dbReference type="Proteomes" id="UP001501729"/>
    </source>
</evidence>
<evidence type="ECO:0000313" key="6">
    <source>
        <dbReference type="EMBL" id="GAA5059915.1"/>
    </source>
</evidence>
<evidence type="ECO:0000256" key="5">
    <source>
        <dbReference type="SAM" id="Phobius"/>
    </source>
</evidence>
<keyword evidence="3 5" id="KW-1133">Transmembrane helix</keyword>
<evidence type="ECO:0008006" key="8">
    <source>
        <dbReference type="Google" id="ProtNLM"/>
    </source>
</evidence>
<feature type="transmembrane region" description="Helical" evidence="5">
    <location>
        <begin position="21"/>
        <end position="41"/>
    </location>
</feature>
<keyword evidence="4 5" id="KW-0472">Membrane</keyword>
<protein>
    <recommendedName>
        <fullName evidence="8">DoxX family protein</fullName>
    </recommendedName>
</protein>
<dbReference type="InterPro" id="IPR032808">
    <property type="entry name" value="DoxX"/>
</dbReference>
<comment type="subcellular location">
    <subcellularLocation>
        <location evidence="1">Membrane</location>
        <topology evidence="1">Multi-pass membrane protein</topology>
    </subcellularLocation>
</comment>
<dbReference type="Pfam" id="PF07681">
    <property type="entry name" value="DoxX"/>
    <property type="match status" value="1"/>
</dbReference>
<evidence type="ECO:0000256" key="4">
    <source>
        <dbReference type="ARBA" id="ARBA00023136"/>
    </source>
</evidence>
<dbReference type="GeneID" id="68613689"/>
<accession>A0AAV3UN87</accession>
<evidence type="ECO:0000256" key="2">
    <source>
        <dbReference type="ARBA" id="ARBA00022692"/>
    </source>
</evidence>
<proteinExistence type="predicted"/>
<dbReference type="GO" id="GO:0016020">
    <property type="term" value="C:membrane"/>
    <property type="evidence" value="ECO:0007669"/>
    <property type="project" value="UniProtKB-SubCell"/>
</dbReference>
<feature type="transmembrane region" description="Helical" evidence="5">
    <location>
        <begin position="76"/>
        <end position="95"/>
    </location>
</feature>
<gene>
    <name evidence="6" type="ORF">GCM10025751_44480</name>
</gene>
<evidence type="ECO:0000256" key="3">
    <source>
        <dbReference type="ARBA" id="ARBA00022989"/>
    </source>
</evidence>
<name>A0AAV3UN87_9EURY</name>
<keyword evidence="2 5" id="KW-0812">Transmembrane</keyword>
<organism evidence="6 7">
    <name type="scientific">Haladaptatus pallidirubidus</name>
    <dbReference type="NCBI Taxonomy" id="1008152"/>
    <lineage>
        <taxon>Archaea</taxon>
        <taxon>Methanobacteriati</taxon>
        <taxon>Methanobacteriota</taxon>
        <taxon>Stenosarchaea group</taxon>
        <taxon>Halobacteria</taxon>
        <taxon>Halobacteriales</taxon>
        <taxon>Haladaptataceae</taxon>
        <taxon>Haladaptatus</taxon>
    </lineage>
</organism>
<keyword evidence="7" id="KW-1185">Reference proteome</keyword>
<dbReference type="RefSeq" id="WP_227773489.1">
    <property type="nucleotide sequence ID" value="NZ_BAABKX010000018.1"/>
</dbReference>
<dbReference type="Proteomes" id="UP001501729">
    <property type="component" value="Unassembled WGS sequence"/>
</dbReference>
<dbReference type="EMBL" id="BAABKX010000018">
    <property type="protein sequence ID" value="GAA5059915.1"/>
    <property type="molecule type" value="Genomic_DNA"/>
</dbReference>
<dbReference type="AlphaFoldDB" id="A0AAV3UN87"/>
<comment type="caution">
    <text evidence="6">The sequence shown here is derived from an EMBL/GenBank/DDBJ whole genome shotgun (WGS) entry which is preliminary data.</text>
</comment>
<sequence>MSETTDDTSEKDITKTTAFRVARLLYGGIIVFTAISGLRNIDAQAAYAESKGIPMPEESVVSSHGLLLLGGLGIGLWRFPALAASSIVAFFVGVTPTIHDFWEREGQERQNEKNHFLKNVALAGAALAFLGVGEKKG</sequence>
<reference evidence="6 7" key="1">
    <citation type="journal article" date="2019" name="Int. J. Syst. Evol. Microbiol.">
        <title>The Global Catalogue of Microorganisms (GCM) 10K type strain sequencing project: providing services to taxonomists for standard genome sequencing and annotation.</title>
        <authorList>
            <consortium name="The Broad Institute Genomics Platform"/>
            <consortium name="The Broad Institute Genome Sequencing Center for Infectious Disease"/>
            <person name="Wu L."/>
            <person name="Ma J."/>
        </authorList>
    </citation>
    <scope>NUCLEOTIDE SEQUENCE [LARGE SCALE GENOMIC DNA]</scope>
    <source>
        <strain evidence="6 7">JCM 17504</strain>
    </source>
</reference>